<keyword evidence="2" id="KW-1133">Transmembrane helix</keyword>
<evidence type="ECO:0000313" key="4">
    <source>
        <dbReference type="EMBL" id="QDH70573.1"/>
    </source>
</evidence>
<dbReference type="EMBL" id="CP041242">
    <property type="protein sequence ID" value="QDH70573.1"/>
    <property type="molecule type" value="Genomic_DNA"/>
</dbReference>
<dbReference type="InterPro" id="IPR032389">
    <property type="entry name" value="GspB_C"/>
</dbReference>
<dbReference type="RefSeq" id="WP_141623907.1">
    <property type="nucleotide sequence ID" value="NZ_CP041242.1"/>
</dbReference>
<accession>A0A514BT57</accession>
<dbReference type="Pfam" id="PF16537">
    <property type="entry name" value="T2SSB"/>
    <property type="match status" value="1"/>
</dbReference>
<reference evidence="4 5" key="1">
    <citation type="submission" date="2019-06" db="EMBL/GenBank/DDBJ databases">
        <title>Lysobacter alkalisoli sp. nov. isolated from saline-alkali soil.</title>
        <authorList>
            <person name="Sun J.-Q."/>
            <person name="Xu L."/>
        </authorList>
    </citation>
    <scope>NUCLEOTIDE SEQUENCE [LARGE SCALE GENOMIC DNA]</scope>
    <source>
        <strain evidence="4 5">SJ-36</strain>
    </source>
</reference>
<keyword evidence="5" id="KW-1185">Reference proteome</keyword>
<dbReference type="GO" id="GO:0015627">
    <property type="term" value="C:type II protein secretion system complex"/>
    <property type="evidence" value="ECO:0007669"/>
    <property type="project" value="InterPro"/>
</dbReference>
<sequence length="260" mass="27288">MSLILEALRKSEAERRRGEVPDLLSEPRPVARSRSARRPRAWTWVVAVLAAAVALPVVWLLREDPAGPLADVQAPGVPTVAITGSATAPASVDAAPQVLAPSTGADPAPDLPSPGPAPVSEAVAVPVPAAVPSPQRPEPRSTAIHQRPAEPTPGPISEPTPIGSSPGPAIEPVQIPAPVPEPGNDRLLPLSGLSGEERRQLPPLKVSMHMWSEDPARRFAIIDGNRVGEGDMAGNTVVTAITRDAVVLDWQGRRLELPIR</sequence>
<keyword evidence="2" id="KW-0472">Membrane</keyword>
<dbReference type="OrthoDB" id="5432325at2"/>
<dbReference type="AlphaFoldDB" id="A0A514BT57"/>
<feature type="domain" description="Type II secretion system protein GspB C-terminal" evidence="3">
    <location>
        <begin position="201"/>
        <end position="258"/>
    </location>
</feature>
<evidence type="ECO:0000256" key="1">
    <source>
        <dbReference type="SAM" id="MobiDB-lite"/>
    </source>
</evidence>
<evidence type="ECO:0000259" key="3">
    <source>
        <dbReference type="Pfam" id="PF16537"/>
    </source>
</evidence>
<evidence type="ECO:0000256" key="2">
    <source>
        <dbReference type="SAM" id="Phobius"/>
    </source>
</evidence>
<proteinExistence type="predicted"/>
<dbReference type="KEGG" id="lyj:FKV23_11160"/>
<protein>
    <recommendedName>
        <fullName evidence="3">Type II secretion system protein GspB C-terminal domain-containing protein</fullName>
    </recommendedName>
</protein>
<keyword evidence="2" id="KW-0812">Transmembrane</keyword>
<name>A0A514BT57_9GAMM</name>
<feature type="transmembrane region" description="Helical" evidence="2">
    <location>
        <begin position="41"/>
        <end position="61"/>
    </location>
</feature>
<gene>
    <name evidence="4" type="ORF">FKV23_11160</name>
</gene>
<organism evidence="4 5">
    <name type="scientific">Marilutibacter alkalisoli</name>
    <dbReference type="NCBI Taxonomy" id="2591633"/>
    <lineage>
        <taxon>Bacteria</taxon>
        <taxon>Pseudomonadati</taxon>
        <taxon>Pseudomonadota</taxon>
        <taxon>Gammaproteobacteria</taxon>
        <taxon>Lysobacterales</taxon>
        <taxon>Lysobacteraceae</taxon>
        <taxon>Marilutibacter</taxon>
    </lineage>
</organism>
<feature type="compositionally biased region" description="Low complexity" evidence="1">
    <location>
        <begin position="118"/>
        <end position="128"/>
    </location>
</feature>
<dbReference type="Proteomes" id="UP000317199">
    <property type="component" value="Chromosome"/>
</dbReference>
<evidence type="ECO:0000313" key="5">
    <source>
        <dbReference type="Proteomes" id="UP000317199"/>
    </source>
</evidence>
<feature type="region of interest" description="Disordered" evidence="1">
    <location>
        <begin position="99"/>
        <end position="191"/>
    </location>
</feature>